<name>A0A2S7K8U4_9PROT</name>
<accession>A0A2S7K8U4</accession>
<keyword evidence="2" id="KW-1185">Reference proteome</keyword>
<dbReference type="Pfam" id="PF11324">
    <property type="entry name" value="DUF3126"/>
    <property type="match status" value="1"/>
</dbReference>
<organism evidence="1 2">
    <name type="scientific">Hyphococcus luteus</name>
    <dbReference type="NCBI Taxonomy" id="2058213"/>
    <lineage>
        <taxon>Bacteria</taxon>
        <taxon>Pseudomonadati</taxon>
        <taxon>Pseudomonadota</taxon>
        <taxon>Alphaproteobacteria</taxon>
        <taxon>Parvularculales</taxon>
        <taxon>Parvularculaceae</taxon>
        <taxon>Hyphococcus</taxon>
    </lineage>
</organism>
<evidence type="ECO:0000313" key="1">
    <source>
        <dbReference type="EMBL" id="PQA88926.1"/>
    </source>
</evidence>
<dbReference type="InterPro" id="IPR021473">
    <property type="entry name" value="DUF3126"/>
</dbReference>
<dbReference type="Proteomes" id="UP000239504">
    <property type="component" value="Unassembled WGS sequence"/>
</dbReference>
<comment type="caution">
    <text evidence="1">The sequence shown here is derived from an EMBL/GenBank/DDBJ whole genome shotgun (WGS) entry which is preliminary data.</text>
</comment>
<reference evidence="1 2" key="1">
    <citation type="submission" date="2017-12" db="EMBL/GenBank/DDBJ databases">
        <authorList>
            <person name="Hurst M.R.H."/>
        </authorList>
    </citation>
    <scope>NUCLEOTIDE SEQUENCE [LARGE SCALE GENOMIC DNA]</scope>
    <source>
        <strain evidence="1 2">SY-3-19</strain>
    </source>
</reference>
<dbReference type="RefSeq" id="WP_104828563.1">
    <property type="nucleotide sequence ID" value="NZ_PJCH01000003.1"/>
</dbReference>
<dbReference type="AlphaFoldDB" id="A0A2S7K8U4"/>
<gene>
    <name evidence="1" type="ORF">CW354_02960</name>
</gene>
<proteinExistence type="predicted"/>
<sequence>MDSIEIARLQQYLQTKFGLPDLTIRARPNKDDSAEVYLGDEFIGVIFRDDEDGDVSYDFNMAILEIDLPERPAS</sequence>
<protein>
    <submittedName>
        <fullName evidence="1">DUF3126 domain-containing protein</fullName>
    </submittedName>
</protein>
<dbReference type="OrthoDB" id="7632283at2"/>
<dbReference type="EMBL" id="PJCH01000003">
    <property type="protein sequence ID" value="PQA88926.1"/>
    <property type="molecule type" value="Genomic_DNA"/>
</dbReference>
<evidence type="ECO:0000313" key="2">
    <source>
        <dbReference type="Proteomes" id="UP000239504"/>
    </source>
</evidence>